<evidence type="ECO:0000313" key="4">
    <source>
        <dbReference type="Proteomes" id="UP000824238"/>
    </source>
</evidence>
<dbReference type="Proteomes" id="UP000824238">
    <property type="component" value="Unassembled WGS sequence"/>
</dbReference>
<keyword evidence="2" id="KW-1133">Transmembrane helix</keyword>
<keyword evidence="2" id="KW-0472">Membrane</keyword>
<feature type="region of interest" description="Disordered" evidence="1">
    <location>
        <begin position="1"/>
        <end position="69"/>
    </location>
</feature>
<gene>
    <name evidence="3" type="ORF">IAD36_10190</name>
</gene>
<organism evidence="3 4">
    <name type="scientific">Candidatus Scatomorpha intestinigallinarum</name>
    <dbReference type="NCBI Taxonomy" id="2840923"/>
    <lineage>
        <taxon>Bacteria</taxon>
        <taxon>Bacillati</taxon>
        <taxon>Bacillota</taxon>
        <taxon>Clostridia</taxon>
        <taxon>Eubacteriales</taxon>
        <taxon>Candidatus Scatomorpha</taxon>
    </lineage>
</organism>
<feature type="transmembrane region" description="Helical" evidence="2">
    <location>
        <begin position="172"/>
        <end position="192"/>
    </location>
</feature>
<evidence type="ECO:0000256" key="1">
    <source>
        <dbReference type="SAM" id="MobiDB-lite"/>
    </source>
</evidence>
<dbReference type="EMBL" id="DVHH01000246">
    <property type="protein sequence ID" value="HIR55947.1"/>
    <property type="molecule type" value="Genomic_DNA"/>
</dbReference>
<keyword evidence="2" id="KW-0812">Transmembrane</keyword>
<evidence type="ECO:0000313" key="3">
    <source>
        <dbReference type="EMBL" id="HIR55947.1"/>
    </source>
</evidence>
<sequence>VIEPEPEKPPEPEKKPPSPEDEKPKDEQKKEPKREKPDRAAQKREAREAKKRQKAEAKSRRRAEREGGFTGGDYTRVSHKLMLPLLIAVPVLVLFGNITLLYSIRYTIRRLIISWAAIYAAYFVITLVCVVVSVCRREGKGALKFALLPPIIFGAVVAVISGLTFVNQEDTLSVTAICTSIALVLCAAFRRWRQEGRFSSPGKCIAMAVLTTMLMLVMTLTGMLIAEETHGNTEPRILEYIYPYVFSMACAYAIFFVTKRDRIAPVLLLDMIFVINNFLFVWYRSIPFYFFY</sequence>
<evidence type="ECO:0000256" key="2">
    <source>
        <dbReference type="SAM" id="Phobius"/>
    </source>
</evidence>
<feature type="transmembrane region" description="Helical" evidence="2">
    <location>
        <begin position="264"/>
        <end position="283"/>
    </location>
</feature>
<dbReference type="AlphaFoldDB" id="A0A9D1DN66"/>
<feature type="non-terminal residue" evidence="3">
    <location>
        <position position="1"/>
    </location>
</feature>
<reference evidence="3" key="1">
    <citation type="submission" date="2020-10" db="EMBL/GenBank/DDBJ databases">
        <authorList>
            <person name="Gilroy R."/>
        </authorList>
    </citation>
    <scope>NUCLEOTIDE SEQUENCE</scope>
    <source>
        <strain evidence="3">ChiGjej3B3-7149</strain>
    </source>
</reference>
<feature type="transmembrane region" description="Helical" evidence="2">
    <location>
        <begin position="112"/>
        <end position="135"/>
    </location>
</feature>
<feature type="transmembrane region" description="Helical" evidence="2">
    <location>
        <begin position="147"/>
        <end position="166"/>
    </location>
</feature>
<feature type="transmembrane region" description="Helical" evidence="2">
    <location>
        <begin position="237"/>
        <end position="257"/>
    </location>
</feature>
<comment type="caution">
    <text evidence="3">The sequence shown here is derived from an EMBL/GenBank/DDBJ whole genome shotgun (WGS) entry which is preliminary data.</text>
</comment>
<protein>
    <submittedName>
        <fullName evidence="3">Uncharacterized protein</fullName>
    </submittedName>
</protein>
<name>A0A9D1DN66_9FIRM</name>
<accession>A0A9D1DN66</accession>
<feature type="transmembrane region" description="Helical" evidence="2">
    <location>
        <begin position="204"/>
        <end position="225"/>
    </location>
</feature>
<proteinExistence type="predicted"/>
<feature type="compositionally biased region" description="Basic and acidic residues" evidence="1">
    <location>
        <begin position="1"/>
        <end position="67"/>
    </location>
</feature>
<reference evidence="3" key="2">
    <citation type="journal article" date="2021" name="PeerJ">
        <title>Extensive microbial diversity within the chicken gut microbiome revealed by metagenomics and culture.</title>
        <authorList>
            <person name="Gilroy R."/>
            <person name="Ravi A."/>
            <person name="Getino M."/>
            <person name="Pursley I."/>
            <person name="Horton D.L."/>
            <person name="Alikhan N.F."/>
            <person name="Baker D."/>
            <person name="Gharbi K."/>
            <person name="Hall N."/>
            <person name="Watson M."/>
            <person name="Adriaenssens E.M."/>
            <person name="Foster-Nyarko E."/>
            <person name="Jarju S."/>
            <person name="Secka A."/>
            <person name="Antonio M."/>
            <person name="Oren A."/>
            <person name="Chaudhuri R.R."/>
            <person name="La Ragione R."/>
            <person name="Hildebrand F."/>
            <person name="Pallen M.J."/>
        </authorList>
    </citation>
    <scope>NUCLEOTIDE SEQUENCE</scope>
    <source>
        <strain evidence="3">ChiGjej3B3-7149</strain>
    </source>
</reference>
<feature type="transmembrane region" description="Helical" evidence="2">
    <location>
        <begin position="85"/>
        <end position="106"/>
    </location>
</feature>